<protein>
    <submittedName>
        <fullName evidence="2">Uncharacterized protein</fullName>
    </submittedName>
</protein>
<keyword evidence="1" id="KW-0472">Membrane</keyword>
<organism evidence="2 3">
    <name type="scientific">Brassica campestris</name>
    <name type="common">Field mustard</name>
    <dbReference type="NCBI Taxonomy" id="3711"/>
    <lineage>
        <taxon>Eukaryota</taxon>
        <taxon>Viridiplantae</taxon>
        <taxon>Streptophyta</taxon>
        <taxon>Embryophyta</taxon>
        <taxon>Tracheophyta</taxon>
        <taxon>Spermatophyta</taxon>
        <taxon>Magnoliopsida</taxon>
        <taxon>eudicotyledons</taxon>
        <taxon>Gunneridae</taxon>
        <taxon>Pentapetalae</taxon>
        <taxon>rosids</taxon>
        <taxon>malvids</taxon>
        <taxon>Brassicales</taxon>
        <taxon>Brassicaceae</taxon>
        <taxon>Brassiceae</taxon>
        <taxon>Brassica</taxon>
    </lineage>
</organism>
<evidence type="ECO:0000313" key="3">
    <source>
        <dbReference type="Proteomes" id="UP000694005"/>
    </source>
</evidence>
<evidence type="ECO:0000256" key="1">
    <source>
        <dbReference type="SAM" id="Phobius"/>
    </source>
</evidence>
<evidence type="ECO:0000313" key="2">
    <source>
        <dbReference type="EMBL" id="CAG7907126.1"/>
    </source>
</evidence>
<dbReference type="AlphaFoldDB" id="A0A8D9HWF9"/>
<keyword evidence="1" id="KW-0812">Transmembrane</keyword>
<reference evidence="2 3" key="1">
    <citation type="submission" date="2021-07" db="EMBL/GenBank/DDBJ databases">
        <authorList>
            <consortium name="Genoscope - CEA"/>
            <person name="William W."/>
        </authorList>
    </citation>
    <scope>NUCLEOTIDE SEQUENCE [LARGE SCALE GENOMIC DNA]</scope>
</reference>
<sequence>MVYYCSESLLVSSGFYCFAYLCFSALPCPALRLLLY</sequence>
<accession>A0A8D9HWF9</accession>
<feature type="transmembrane region" description="Helical" evidence="1">
    <location>
        <begin position="13"/>
        <end position="35"/>
    </location>
</feature>
<proteinExistence type="predicted"/>
<dbReference type="Gramene" id="A04p20270.2_BraZ1">
    <property type="protein sequence ID" value="A04p20270.2_BraZ1.CDS.1"/>
    <property type="gene ID" value="A04g20270.2_BraZ1"/>
</dbReference>
<dbReference type="Proteomes" id="UP000694005">
    <property type="component" value="Chromosome A04"/>
</dbReference>
<dbReference type="EMBL" id="LS974620">
    <property type="protein sequence ID" value="CAG7907126.1"/>
    <property type="molecule type" value="Genomic_DNA"/>
</dbReference>
<keyword evidence="1" id="KW-1133">Transmembrane helix</keyword>
<gene>
    <name evidence="2" type="ORF">BRAPAZ1V2_A04P20270.2</name>
</gene>
<name>A0A8D9HWF9_BRACM</name>